<feature type="chain" id="PRO_5011689177" evidence="1">
    <location>
        <begin position="28"/>
        <end position="450"/>
    </location>
</feature>
<dbReference type="Proteomes" id="UP000198756">
    <property type="component" value="Unassembled WGS sequence"/>
</dbReference>
<dbReference type="GO" id="GO:0000166">
    <property type="term" value="F:nucleotide binding"/>
    <property type="evidence" value="ECO:0007669"/>
    <property type="project" value="InterPro"/>
</dbReference>
<dbReference type="PANTHER" id="PTHR43818">
    <property type="entry name" value="BCDNA.GH03377"/>
    <property type="match status" value="1"/>
</dbReference>
<dbReference type="InterPro" id="IPR006311">
    <property type="entry name" value="TAT_signal"/>
</dbReference>
<proteinExistence type="predicted"/>
<dbReference type="RefSeq" id="WP_092732946.1">
    <property type="nucleotide sequence ID" value="NZ_FMXE01000032.1"/>
</dbReference>
<dbReference type="PANTHER" id="PTHR43818:SF5">
    <property type="entry name" value="OXIDOREDUCTASE FAMILY PROTEIN"/>
    <property type="match status" value="1"/>
</dbReference>
<dbReference type="Pfam" id="PF22725">
    <property type="entry name" value="GFO_IDH_MocA_C3"/>
    <property type="match status" value="1"/>
</dbReference>
<protein>
    <submittedName>
        <fullName evidence="4">Tat (Twin-arginine translocation) pathway signal sequence</fullName>
    </submittedName>
</protein>
<gene>
    <name evidence="4" type="ORF">SAMN03080617_03553</name>
</gene>
<dbReference type="InterPro" id="IPR055170">
    <property type="entry name" value="GFO_IDH_MocA-like_dom"/>
</dbReference>
<dbReference type="EMBL" id="FMXE01000032">
    <property type="protein sequence ID" value="SDA92342.1"/>
    <property type="molecule type" value="Genomic_DNA"/>
</dbReference>
<evidence type="ECO:0000256" key="1">
    <source>
        <dbReference type="SAM" id="SignalP"/>
    </source>
</evidence>
<evidence type="ECO:0000259" key="2">
    <source>
        <dbReference type="Pfam" id="PF01408"/>
    </source>
</evidence>
<dbReference type="InterPro" id="IPR000683">
    <property type="entry name" value="Gfo/Idh/MocA-like_OxRdtase_N"/>
</dbReference>
<feature type="domain" description="GFO/IDH/MocA-like oxidoreductase" evidence="3">
    <location>
        <begin position="233"/>
        <end position="338"/>
    </location>
</feature>
<dbReference type="NCBIfam" id="TIGR01409">
    <property type="entry name" value="TAT_signal_seq"/>
    <property type="match status" value="1"/>
</dbReference>
<accession>A0A1G5ZCN4</accession>
<dbReference type="Gene3D" id="3.30.360.10">
    <property type="entry name" value="Dihydrodipicolinate Reductase, domain 2"/>
    <property type="match status" value="1"/>
</dbReference>
<dbReference type="OrthoDB" id="9763611at2"/>
<feature type="signal peptide" evidence="1">
    <location>
        <begin position="1"/>
        <end position="27"/>
    </location>
</feature>
<dbReference type="SUPFAM" id="SSF55347">
    <property type="entry name" value="Glyceraldehyde-3-phosphate dehydrogenase-like, C-terminal domain"/>
    <property type="match status" value="1"/>
</dbReference>
<dbReference type="InterPro" id="IPR050463">
    <property type="entry name" value="Gfo/Idh/MocA_oxidrdct_glycsds"/>
</dbReference>
<dbReference type="SUPFAM" id="SSF51735">
    <property type="entry name" value="NAD(P)-binding Rossmann-fold domains"/>
    <property type="match status" value="1"/>
</dbReference>
<organism evidence="4 5">
    <name type="scientific">Algoriphagus alkaliphilus</name>
    <dbReference type="NCBI Taxonomy" id="279824"/>
    <lineage>
        <taxon>Bacteria</taxon>
        <taxon>Pseudomonadati</taxon>
        <taxon>Bacteroidota</taxon>
        <taxon>Cytophagia</taxon>
        <taxon>Cytophagales</taxon>
        <taxon>Cyclobacteriaceae</taxon>
        <taxon>Algoriphagus</taxon>
    </lineage>
</organism>
<reference evidence="5" key="1">
    <citation type="submission" date="2016-10" db="EMBL/GenBank/DDBJ databases">
        <authorList>
            <person name="Varghese N."/>
            <person name="Submissions S."/>
        </authorList>
    </citation>
    <scope>NUCLEOTIDE SEQUENCE [LARGE SCALE GENOMIC DNA]</scope>
    <source>
        <strain evidence="5">DSM 22703</strain>
    </source>
</reference>
<name>A0A1G5ZCN4_9BACT</name>
<dbReference type="Gene3D" id="3.40.50.720">
    <property type="entry name" value="NAD(P)-binding Rossmann-like Domain"/>
    <property type="match status" value="1"/>
</dbReference>
<dbReference type="Pfam" id="PF01408">
    <property type="entry name" value="GFO_IDH_MocA"/>
    <property type="match status" value="1"/>
</dbReference>
<dbReference type="AlphaFoldDB" id="A0A1G5ZCN4"/>
<keyword evidence="5" id="KW-1185">Reference proteome</keyword>
<evidence type="ECO:0000313" key="5">
    <source>
        <dbReference type="Proteomes" id="UP000198756"/>
    </source>
</evidence>
<keyword evidence="1" id="KW-0732">Signal</keyword>
<dbReference type="PROSITE" id="PS51318">
    <property type="entry name" value="TAT"/>
    <property type="match status" value="1"/>
</dbReference>
<evidence type="ECO:0000313" key="4">
    <source>
        <dbReference type="EMBL" id="SDA92342.1"/>
    </source>
</evidence>
<sequence length="450" mass="50284">MKDNRRSFLKKLGLTTGAAALSPSILAETNTNNQEFLNRSEDYSADQPIRLALIGAGIMGTEDTNTALRHANVSLVAVCDLYDGRLASAKQKWGDHLFTTKDHKEILKRADVDALIIGTPDSWHKQISIDALNAGKHVYCEKPMVHSVKEGAEVIEAWKKSGKVMVVGSQGISSLGNEKAKELLAAGVIGDLVYAEGFWARHSPEGAWQYNVPADGNEKTVDWKRYISNTKARDWDPLRFFRWRNYLDYGTGMSGDLFVHLFSSLHFITNSKGPNKVSSMGGLRYWKDGREVPDVLLGMFDYPDSPEHAGFNLSLRCNFVDGTSGTTYLRIVGTKGSMDVKWEEVVVKLNNNAESDDPFMKEQAKLRSASGEEERAKILPPRETSYAAERTWKGAHYDHFGNWFKAIRTGGTVVEDPIFGFRAAAPALLCNDSYFQDKFIKWDPINMKLI</sequence>
<dbReference type="InterPro" id="IPR019546">
    <property type="entry name" value="TAT_signal_bac_arc"/>
</dbReference>
<feature type="domain" description="Gfo/Idh/MocA-like oxidoreductase N-terminal" evidence="2">
    <location>
        <begin position="49"/>
        <end position="168"/>
    </location>
</feature>
<evidence type="ECO:0000259" key="3">
    <source>
        <dbReference type="Pfam" id="PF22725"/>
    </source>
</evidence>
<dbReference type="STRING" id="279824.SAMN03080617_03553"/>
<dbReference type="InterPro" id="IPR036291">
    <property type="entry name" value="NAD(P)-bd_dom_sf"/>
</dbReference>